<dbReference type="RefSeq" id="WP_051725056.1">
    <property type="nucleotide sequence ID" value="NZ_JBHEZZ010000002.1"/>
</dbReference>
<sequence length="180" mass="18459">MSELTQAMIVNAAVLVAVLHSDLGGSRKIGPMRILRPVLIAAAVIPLFIERPVTQGTGLAVELAGVAAGLLGGLAAVALMNVYRSPETGRPVSAAGRPYALLWIVVIGARAAFSYGSGHWFSAQLTSWCIAHQVTGAAITDALIVMAVVMLVTRTVGLGARAARLPAAPRSSASLGAVRV</sequence>
<feature type="transmembrane region" description="Helical" evidence="1">
    <location>
        <begin position="130"/>
        <end position="152"/>
    </location>
</feature>
<dbReference type="Proteomes" id="UP001592528">
    <property type="component" value="Unassembled WGS sequence"/>
</dbReference>
<evidence type="ECO:0000313" key="2">
    <source>
        <dbReference type="EMBL" id="MFC1400448.1"/>
    </source>
</evidence>
<name>A0ABV6UG69_9ACTN</name>
<evidence type="ECO:0008006" key="4">
    <source>
        <dbReference type="Google" id="ProtNLM"/>
    </source>
</evidence>
<comment type="caution">
    <text evidence="2">The sequence shown here is derived from an EMBL/GenBank/DDBJ whole genome shotgun (WGS) entry which is preliminary data.</text>
</comment>
<feature type="transmembrane region" description="Helical" evidence="1">
    <location>
        <begin position="59"/>
        <end position="79"/>
    </location>
</feature>
<proteinExistence type="predicted"/>
<reference evidence="2 3" key="1">
    <citation type="submission" date="2024-09" db="EMBL/GenBank/DDBJ databases">
        <authorList>
            <person name="Lee S.D."/>
        </authorList>
    </citation>
    <scope>NUCLEOTIDE SEQUENCE [LARGE SCALE GENOMIC DNA]</scope>
    <source>
        <strain evidence="2 3">N1-5</strain>
    </source>
</reference>
<keyword evidence="1" id="KW-0472">Membrane</keyword>
<gene>
    <name evidence="2" type="ORF">ACEZDJ_04000</name>
</gene>
<organism evidence="2 3">
    <name type="scientific">Streptacidiphilus cavernicola</name>
    <dbReference type="NCBI Taxonomy" id="3342716"/>
    <lineage>
        <taxon>Bacteria</taxon>
        <taxon>Bacillati</taxon>
        <taxon>Actinomycetota</taxon>
        <taxon>Actinomycetes</taxon>
        <taxon>Kitasatosporales</taxon>
        <taxon>Streptomycetaceae</taxon>
        <taxon>Streptacidiphilus</taxon>
    </lineage>
</organism>
<keyword evidence="3" id="KW-1185">Reference proteome</keyword>
<keyword evidence="1" id="KW-0812">Transmembrane</keyword>
<feature type="transmembrane region" description="Helical" evidence="1">
    <location>
        <begin position="6"/>
        <end position="23"/>
    </location>
</feature>
<feature type="transmembrane region" description="Helical" evidence="1">
    <location>
        <begin position="100"/>
        <end position="118"/>
    </location>
</feature>
<dbReference type="EMBL" id="JBHEZZ010000002">
    <property type="protein sequence ID" value="MFC1400448.1"/>
    <property type="molecule type" value="Genomic_DNA"/>
</dbReference>
<keyword evidence="1" id="KW-1133">Transmembrane helix</keyword>
<accession>A0ABV6UG69</accession>
<evidence type="ECO:0000313" key="3">
    <source>
        <dbReference type="Proteomes" id="UP001592528"/>
    </source>
</evidence>
<protein>
    <recommendedName>
        <fullName evidence="4">DUF1453 domain-containing protein</fullName>
    </recommendedName>
</protein>
<evidence type="ECO:0000256" key="1">
    <source>
        <dbReference type="SAM" id="Phobius"/>
    </source>
</evidence>
<feature type="transmembrane region" description="Helical" evidence="1">
    <location>
        <begin position="35"/>
        <end position="53"/>
    </location>
</feature>